<dbReference type="Proteomes" id="UP000004853">
    <property type="component" value="Unassembled WGS sequence"/>
</dbReference>
<dbReference type="AlphaFoldDB" id="F7SZU5"/>
<gene>
    <name evidence="1" type="ORF">AXXA_11001</name>
</gene>
<protein>
    <submittedName>
        <fullName evidence="1">Uncharacterized protein</fullName>
    </submittedName>
</protein>
<proteinExistence type="predicted"/>
<dbReference type="PATRIC" id="fig|1003200.3.peg.2175"/>
<dbReference type="EMBL" id="AFRQ01000040">
    <property type="protein sequence ID" value="EGP46392.1"/>
    <property type="molecule type" value="Genomic_DNA"/>
</dbReference>
<evidence type="ECO:0000313" key="1">
    <source>
        <dbReference type="EMBL" id="EGP46392.1"/>
    </source>
</evidence>
<comment type="caution">
    <text evidence="1">The sequence shown here is derived from an EMBL/GenBank/DDBJ whole genome shotgun (WGS) entry which is preliminary data.</text>
</comment>
<accession>F7SZU5</accession>
<dbReference type="HOGENOM" id="CLU_3211033_0_0_4"/>
<organism evidence="1 2">
    <name type="scientific">Achromobacter insuavis AXX-A</name>
    <dbReference type="NCBI Taxonomy" id="1003200"/>
    <lineage>
        <taxon>Bacteria</taxon>
        <taxon>Pseudomonadati</taxon>
        <taxon>Pseudomonadota</taxon>
        <taxon>Betaproteobacteria</taxon>
        <taxon>Burkholderiales</taxon>
        <taxon>Alcaligenaceae</taxon>
        <taxon>Achromobacter</taxon>
    </lineage>
</organism>
<reference evidence="1 2" key="1">
    <citation type="submission" date="2011-06" db="EMBL/GenBank/DDBJ databases">
        <authorList>
            <person name="Bador J."/>
            <person name="Amoureux L."/>
            <person name="Neuwirth C."/>
        </authorList>
    </citation>
    <scope>NUCLEOTIDE SEQUENCE [LARGE SCALE GENOMIC DNA]</scope>
    <source>
        <strain evidence="1 2">AXX-A</strain>
    </source>
</reference>
<evidence type="ECO:0000313" key="2">
    <source>
        <dbReference type="Proteomes" id="UP000004853"/>
    </source>
</evidence>
<sequence>MLRGFDESDRPAMLLTASMGAPKKRRDEELGAINELRALGFLED</sequence>
<name>F7SZU5_9BURK</name>